<dbReference type="EMBL" id="AP008207">
    <property type="protein sequence ID" value="BAF06975.2"/>
    <property type="molecule type" value="Genomic_DNA"/>
</dbReference>
<comment type="similarity">
    <text evidence="3 5">Belongs to the pectinacetylesterase family.</text>
</comment>
<evidence type="ECO:0000313" key="7">
    <source>
        <dbReference type="Proteomes" id="UP000000763"/>
    </source>
</evidence>
<feature type="signal peptide" evidence="5">
    <location>
        <begin position="1"/>
        <end position="27"/>
    </location>
</feature>
<dbReference type="InterPro" id="IPR004963">
    <property type="entry name" value="PAE/NOTUM"/>
</dbReference>
<comment type="function">
    <text evidence="1 5">Hydrolyzes acetyl esters in homogalacturonan regions of pectin. In type I primary cell wall, galacturonic acid residues of pectin can be acetylated at the O-2 and O-3 positions. Decreasing the degree of acetylation of pectin gels in vitro alters their physical properties.</text>
</comment>
<reference evidence="6 7" key="1">
    <citation type="journal article" date="2005" name="Nature">
        <title>The map-based sequence of the rice genome.</title>
        <authorList>
            <consortium name="International rice genome sequencing project (IRGSP)"/>
            <person name="Matsumoto T."/>
            <person name="Wu J."/>
            <person name="Kanamori H."/>
            <person name="Katayose Y."/>
            <person name="Fujisawa M."/>
            <person name="Namiki N."/>
            <person name="Mizuno H."/>
            <person name="Yamamoto K."/>
            <person name="Antonio B.A."/>
            <person name="Baba T."/>
            <person name="Sakata K."/>
            <person name="Nagamura Y."/>
            <person name="Aoki H."/>
            <person name="Arikawa K."/>
            <person name="Arita K."/>
            <person name="Bito T."/>
            <person name="Chiden Y."/>
            <person name="Fujitsuka N."/>
            <person name="Fukunaka R."/>
            <person name="Hamada M."/>
            <person name="Harada C."/>
            <person name="Hayashi A."/>
            <person name="Hijishita S."/>
            <person name="Honda M."/>
            <person name="Hosokawa S."/>
            <person name="Ichikawa Y."/>
            <person name="Idonuma A."/>
            <person name="Iijima M."/>
            <person name="Ikeda M."/>
            <person name="Ikeno M."/>
            <person name="Ito K."/>
            <person name="Ito S."/>
            <person name="Ito T."/>
            <person name="Ito Y."/>
            <person name="Ito Y."/>
            <person name="Iwabuchi A."/>
            <person name="Kamiya K."/>
            <person name="Karasawa W."/>
            <person name="Kurita K."/>
            <person name="Katagiri S."/>
            <person name="Kikuta A."/>
            <person name="Kobayashi H."/>
            <person name="Kobayashi N."/>
            <person name="Machita K."/>
            <person name="Maehara T."/>
            <person name="Masukawa M."/>
            <person name="Mizubayashi T."/>
            <person name="Mukai Y."/>
            <person name="Nagasaki H."/>
            <person name="Nagata Y."/>
            <person name="Naito S."/>
            <person name="Nakashima M."/>
            <person name="Nakama Y."/>
            <person name="Nakamichi Y."/>
            <person name="Nakamura M."/>
            <person name="Meguro A."/>
            <person name="Negishi M."/>
            <person name="Ohta I."/>
            <person name="Ohta T."/>
            <person name="Okamoto M."/>
            <person name="Ono N."/>
            <person name="Saji S."/>
            <person name="Sakaguchi M."/>
            <person name="Sakai K."/>
            <person name="Shibata M."/>
            <person name="Shimokawa T."/>
            <person name="Song J."/>
            <person name="Takazaki Y."/>
            <person name="Terasawa K."/>
            <person name="Tsugane M."/>
            <person name="Tsuji K."/>
            <person name="Ueda S."/>
            <person name="Waki K."/>
            <person name="Yamagata H."/>
            <person name="Yamamoto M."/>
            <person name="Yamamoto S."/>
            <person name="Yamane H."/>
            <person name="Yoshiki S."/>
            <person name="Yoshihara R."/>
            <person name="Yukawa K."/>
            <person name="Zhong H."/>
            <person name="Yano M."/>
            <person name="Yuan Q."/>
            <person name="Ouyang S."/>
            <person name="Liu J."/>
            <person name="Jones K.M."/>
            <person name="Gansberger K."/>
            <person name="Moffat K."/>
            <person name="Hill J."/>
            <person name="Bera J."/>
            <person name="Fadrosh D."/>
            <person name="Jin S."/>
            <person name="Johri S."/>
            <person name="Kim M."/>
            <person name="Overton L."/>
            <person name="Reardon M."/>
            <person name="Tsitrin T."/>
            <person name="Vuong H."/>
            <person name="Weaver B."/>
            <person name="Ciecko A."/>
            <person name="Tallon L."/>
            <person name="Jackson J."/>
            <person name="Pai G."/>
            <person name="Aken S.V."/>
            <person name="Utterback T."/>
            <person name="Reidmuller S."/>
            <person name="Feldblyum T."/>
            <person name="Hsiao J."/>
            <person name="Zismann V."/>
            <person name="Iobst S."/>
            <person name="de Vazeille A.R."/>
            <person name="Buell C.R."/>
            <person name="Ying K."/>
            <person name="Li Y."/>
            <person name="Lu T."/>
            <person name="Huang Y."/>
            <person name="Zhao Q."/>
            <person name="Feng Q."/>
            <person name="Zhang L."/>
            <person name="Zhu J."/>
            <person name="Weng Q."/>
            <person name="Mu J."/>
            <person name="Lu Y."/>
            <person name="Fan D."/>
            <person name="Liu Y."/>
            <person name="Guan J."/>
            <person name="Zhang Y."/>
            <person name="Yu S."/>
            <person name="Liu X."/>
            <person name="Zhang Y."/>
            <person name="Hong G."/>
            <person name="Han B."/>
            <person name="Choisne N."/>
            <person name="Demange N."/>
            <person name="Orjeda G."/>
            <person name="Samain S."/>
            <person name="Cattolico L."/>
            <person name="Pelletier E."/>
            <person name="Couloux A."/>
            <person name="Segurens B."/>
            <person name="Wincker P."/>
            <person name="D'Hont A."/>
            <person name="Scarpelli C."/>
            <person name="Weissenbach J."/>
            <person name="Salanoubat M."/>
            <person name="Quetier F."/>
            <person name="Yu Y."/>
            <person name="Kim H.R."/>
            <person name="Rambo T."/>
            <person name="Currie J."/>
            <person name="Collura K."/>
            <person name="Luo M."/>
            <person name="Yang T."/>
            <person name="Ammiraju J.S.S."/>
            <person name="Engler F."/>
            <person name="Soderlund C."/>
            <person name="Wing R.A."/>
            <person name="Palmer L.E."/>
            <person name="de la Bastide M."/>
            <person name="Spiegel L."/>
            <person name="Nascimento L."/>
            <person name="Zutavern T."/>
            <person name="O'Shaughnessy A."/>
            <person name="Dike S."/>
            <person name="Dedhia N."/>
            <person name="Preston R."/>
            <person name="Balija V."/>
            <person name="McCombie W.R."/>
            <person name="Chow T."/>
            <person name="Chen H."/>
            <person name="Chung M."/>
            <person name="Chen C."/>
            <person name="Shaw J."/>
            <person name="Wu H."/>
            <person name="Hsiao K."/>
            <person name="Chao Y."/>
            <person name="Chu M."/>
            <person name="Cheng C."/>
            <person name="Hour A."/>
            <person name="Lee P."/>
            <person name="Lin S."/>
            <person name="Lin Y."/>
            <person name="Liou J."/>
            <person name="Liu S."/>
            <person name="Hsing Y."/>
            <person name="Raghuvanshi S."/>
            <person name="Mohanty A."/>
            <person name="Bharti A.K."/>
            <person name="Gaur A."/>
            <person name="Gupta V."/>
            <person name="Kumar D."/>
            <person name="Ravi V."/>
            <person name="Vij S."/>
            <person name="Kapur A."/>
            <person name="Khurana P."/>
            <person name="Khurana P."/>
            <person name="Khurana J.P."/>
            <person name="Tyagi A.K."/>
            <person name="Gaikwad K."/>
            <person name="Singh A."/>
            <person name="Dalal V."/>
            <person name="Srivastava S."/>
            <person name="Dixit A."/>
            <person name="Pal A.K."/>
            <person name="Ghazi I.A."/>
            <person name="Yadav M."/>
            <person name="Pandit A."/>
            <person name="Bhargava A."/>
            <person name="Sureshbabu K."/>
            <person name="Batra K."/>
            <person name="Sharma T.R."/>
            <person name="Mohapatra T."/>
            <person name="Singh N.K."/>
            <person name="Messing J."/>
            <person name="Nelson A.B."/>
            <person name="Fuks G."/>
            <person name="Kavchok S."/>
            <person name="Keizer G."/>
            <person name="Linton E."/>
            <person name="Llaca V."/>
            <person name="Song R."/>
            <person name="Tanyolac B."/>
            <person name="Young S."/>
            <person name="Ho-Il K."/>
            <person name="Hahn J.H."/>
            <person name="Sangsakoo G."/>
            <person name="Vanavichit A."/>
            <person name="de Mattos Luiz.A.T."/>
            <person name="Zimmer P.D."/>
            <person name="Malone G."/>
            <person name="Dellagostin O."/>
            <person name="de Oliveira A.C."/>
            <person name="Bevan M."/>
            <person name="Bancroft I."/>
            <person name="Minx P."/>
            <person name="Cordum H."/>
            <person name="Wilson R."/>
            <person name="Cheng Z."/>
            <person name="Jin W."/>
            <person name="Jiang J."/>
            <person name="Leong S.A."/>
            <person name="Iwama H."/>
            <person name="Gojobori T."/>
            <person name="Itoh T."/>
            <person name="Niimura Y."/>
            <person name="Fujii Y."/>
            <person name="Habara T."/>
            <person name="Sakai H."/>
            <person name="Sato Y."/>
            <person name="Wilson G."/>
            <person name="Kumar K."/>
            <person name="McCouch S."/>
            <person name="Juretic N."/>
            <person name="Hoen D."/>
            <person name="Wright S."/>
            <person name="Bruskiewich R."/>
            <person name="Bureau T."/>
            <person name="Miyao A."/>
            <person name="Hirochika H."/>
            <person name="Nishikawa T."/>
            <person name="Kadowaki K."/>
            <person name="Sugiura M."/>
            <person name="Burr B."/>
            <person name="Sasaki T."/>
        </authorList>
    </citation>
    <scope>NUCLEOTIDE SEQUENCE [LARGE SCALE GENOMIC DNA]</scope>
    <source>
        <strain evidence="7">cv. Nipponbare</strain>
    </source>
</reference>
<evidence type="ECO:0000256" key="5">
    <source>
        <dbReference type="RuleBase" id="RU363114"/>
    </source>
</evidence>
<keyword evidence="5" id="KW-0964">Secreted</keyword>
<dbReference type="ESTHER" id="orysi-b8a7e6">
    <property type="family name" value="Pectinacetylesterase-Notum"/>
</dbReference>
<sequence length="119" mass="12878">MPILPRRRYAEPLLLLLLAAVARSTAAAPDVVELILLTGAQEKGAVCLDGSPPGYHLQRGFGSGEHSWLIYLEGGEWCDTIESCSNRKTTELGSSKLMEAQEFEGILSNNQTVNSGTCR</sequence>
<keyword evidence="5" id="KW-0961">Cell wall biogenesis/degradation</keyword>
<dbReference type="PANTHER" id="PTHR21562:SF117">
    <property type="entry name" value="PECTIN ACETYLESTERASE"/>
    <property type="match status" value="1"/>
</dbReference>
<dbReference type="GO" id="GO:0016787">
    <property type="term" value="F:hydrolase activity"/>
    <property type="evidence" value="ECO:0007669"/>
    <property type="project" value="UniProtKB-KW"/>
</dbReference>
<evidence type="ECO:0000256" key="2">
    <source>
        <dbReference type="ARBA" id="ARBA00004191"/>
    </source>
</evidence>
<evidence type="ECO:0000256" key="3">
    <source>
        <dbReference type="ARBA" id="ARBA00005784"/>
    </source>
</evidence>
<dbReference type="AlphaFoldDB" id="Q0JH03"/>
<evidence type="ECO:0000313" key="6">
    <source>
        <dbReference type="EMBL" id="BAF06975.2"/>
    </source>
</evidence>
<accession>Q0JH03</accession>
<reference evidence="7" key="2">
    <citation type="journal article" date="2008" name="Nucleic Acids Res.">
        <title>The rice annotation project database (RAP-DB): 2008 update.</title>
        <authorList>
            <consortium name="The rice annotation project (RAP)"/>
        </authorList>
    </citation>
    <scope>GENOME REANNOTATION</scope>
    <source>
        <strain evidence="7">cv. Nipponbare</strain>
    </source>
</reference>
<protein>
    <recommendedName>
        <fullName evidence="5">Pectin acetylesterase</fullName>
        <ecNumber evidence="5">3.1.1.-</ecNumber>
    </recommendedName>
</protein>
<keyword evidence="4 5" id="KW-0134">Cell wall</keyword>
<dbReference type="PANTHER" id="PTHR21562">
    <property type="entry name" value="NOTUM-RELATED"/>
    <property type="match status" value="1"/>
</dbReference>
<keyword evidence="5" id="KW-0732">Signal</keyword>
<dbReference type="GO" id="GO:0071555">
    <property type="term" value="P:cell wall organization"/>
    <property type="evidence" value="ECO:0007669"/>
    <property type="project" value="UniProtKB-KW"/>
</dbReference>
<dbReference type="KEGG" id="dosa:Os01g0892500"/>
<dbReference type="EC" id="3.1.1.-" evidence="5"/>
<name>Q0JH03_ORYSJ</name>
<dbReference type="Pfam" id="PF03283">
    <property type="entry name" value="PAE"/>
    <property type="match status" value="1"/>
</dbReference>
<gene>
    <name evidence="6" type="ordered locus">Os01g0892500</name>
</gene>
<dbReference type="HOGENOM" id="CLU_031008_0_0_1"/>
<organism evidence="6 7">
    <name type="scientific">Oryza sativa subsp. japonica</name>
    <name type="common">Rice</name>
    <dbReference type="NCBI Taxonomy" id="39947"/>
    <lineage>
        <taxon>Eukaryota</taxon>
        <taxon>Viridiplantae</taxon>
        <taxon>Streptophyta</taxon>
        <taxon>Embryophyta</taxon>
        <taxon>Tracheophyta</taxon>
        <taxon>Spermatophyta</taxon>
        <taxon>Magnoliopsida</taxon>
        <taxon>Liliopsida</taxon>
        <taxon>Poales</taxon>
        <taxon>Poaceae</taxon>
        <taxon>BOP clade</taxon>
        <taxon>Oryzoideae</taxon>
        <taxon>Oryzeae</taxon>
        <taxon>Oryzinae</taxon>
        <taxon>Oryza</taxon>
        <taxon>Oryza sativa</taxon>
    </lineage>
</organism>
<keyword evidence="5" id="KW-0378">Hydrolase</keyword>
<proteinExistence type="inferred from homology"/>
<evidence type="ECO:0000256" key="4">
    <source>
        <dbReference type="ARBA" id="ARBA00022512"/>
    </source>
</evidence>
<comment type="subcellular location">
    <subcellularLocation>
        <location evidence="2 5">Secreted</location>
        <location evidence="2 5">Cell wall</location>
    </subcellularLocation>
</comment>
<dbReference type="Proteomes" id="UP000000763">
    <property type="component" value="Chromosome 1"/>
</dbReference>
<evidence type="ECO:0000256" key="1">
    <source>
        <dbReference type="ARBA" id="ARBA00003534"/>
    </source>
</evidence>
<feature type="chain" id="PRO_5008814741" description="Pectin acetylesterase" evidence="5">
    <location>
        <begin position="28"/>
        <end position="119"/>
    </location>
</feature>